<protein>
    <submittedName>
        <fullName evidence="1">DUF6493 family protein</fullName>
    </submittedName>
</protein>
<organism evidence="1 2">
    <name type="scientific">Lentzea kristufekii</name>
    <dbReference type="NCBI Taxonomy" id="3095430"/>
    <lineage>
        <taxon>Bacteria</taxon>
        <taxon>Bacillati</taxon>
        <taxon>Actinomycetota</taxon>
        <taxon>Actinomycetes</taxon>
        <taxon>Pseudonocardiales</taxon>
        <taxon>Pseudonocardiaceae</taxon>
        <taxon>Lentzea</taxon>
    </lineage>
</organism>
<dbReference type="EMBL" id="JAXAVV010000033">
    <property type="protein sequence ID" value="MDX8055821.1"/>
    <property type="molecule type" value="Genomic_DNA"/>
</dbReference>
<evidence type="ECO:0000313" key="1">
    <source>
        <dbReference type="EMBL" id="MDX8055821.1"/>
    </source>
</evidence>
<reference evidence="1 2" key="1">
    <citation type="submission" date="2023-11" db="EMBL/GenBank/DDBJ databases">
        <title>Lentzea sokolovensis, sp. nov., Lentzea kristufkii, sp. nov., and Lentzea miocenensis, sp. nov., rare actinobacteria from Sokolov Coal Basin, Miocene lacustrine sediment, Czech Republic.</title>
        <authorList>
            <person name="Lara A."/>
            <person name="Kotroba L."/>
            <person name="Nouioui I."/>
            <person name="Neumann-Schaal M."/>
            <person name="Mast Y."/>
            <person name="Chronakova A."/>
        </authorList>
    </citation>
    <scope>NUCLEOTIDE SEQUENCE [LARGE SCALE GENOMIC DNA]</scope>
    <source>
        <strain evidence="1 2">BCCO 10_0798</strain>
    </source>
</reference>
<evidence type="ECO:0000313" key="2">
    <source>
        <dbReference type="Proteomes" id="UP001271792"/>
    </source>
</evidence>
<proteinExistence type="predicted"/>
<name>A0ABU4U5H7_9PSEU</name>
<sequence>MSFDRIQALIESDQLLALGEVLKSLTPEERKERAADLVAYEKKRRASGRNWDHHAALQIAGIGLLPNASTLTPWLVRYQIWWHGMSQENGITEALDVLRHRDPAWLPDLVARVAAKMPTREPSRHDLMRIVLEFCGDNPPDTDGFLFHFLFYGGYTDWRPSFDALIPRMLEVVGSGAIFANTGQWPQFLCERADRRVLLDGCLARLQQGGSASEMEGFLALHKTLDVTLDETAEHVRDYVAMLPDSRSTVATLAQDRLKSLDEAGRLDFDLLADASRWVFGRTEKKLIRTQLTWLGKHAKSTPDEVVLTVAELFAHESDDLRGQAVTLIAQHQAKIGDTTRTELLSLAGQLPADLAAQLGAETVAEETVELAPFTPRPWPDPIATLDELTGEVHGLFGRNAGQVDLVTAERIIEAVVRFAWQDKKAIASAFAPIFEKYPWVLNRGAYETYPDHARRDCWSVLVSIIGAVSETAAPLGPIESVLEAARTWMKQLRRAEVGSVSLQLAKRLNEIAKGVVDSPRPALVSTPTVTSGLLAAATLLERLAKAEAENWEPWPRDLRQAYHRLPRDTRPEDFVSLTSNAGKLLREWLEDSSDPVSELVERTRKQHHAYGTPPPPEKRLLVTLTPGLPDPERYWFSYNGWGAMLLCWPAVLPAQREVVAAYLVPILANGRESKVDDGPVLPALAEAEGPIGAATHLALAYGLGAEGTVGRAHAVDALLILAARDQLDGKALGEVVGLLLERGELALNRVVPCLRDAARSGAAAQMWDLLATALPKAWSHNRVADLVELAVELAQRLKPGGTVGGLAEVAARKGSSKAVVQARRLVNALVERRG</sequence>
<feature type="non-terminal residue" evidence="1">
    <location>
        <position position="835"/>
    </location>
</feature>
<comment type="caution">
    <text evidence="1">The sequence shown here is derived from an EMBL/GenBank/DDBJ whole genome shotgun (WGS) entry which is preliminary data.</text>
</comment>
<keyword evidence="2" id="KW-1185">Reference proteome</keyword>
<dbReference type="RefSeq" id="WP_319989538.1">
    <property type="nucleotide sequence ID" value="NZ_JAXAVV010000033.1"/>
</dbReference>
<accession>A0ABU4U5H7</accession>
<dbReference type="Proteomes" id="UP001271792">
    <property type="component" value="Unassembled WGS sequence"/>
</dbReference>
<gene>
    <name evidence="1" type="ORF">SK571_41145</name>
</gene>